<dbReference type="RefSeq" id="WP_165642434.1">
    <property type="nucleotide sequence ID" value="NZ_JAAITT010000060.1"/>
</dbReference>
<protein>
    <submittedName>
        <fullName evidence="2">Uncharacterized protein</fullName>
    </submittedName>
</protein>
<sequence length="67" mass="7367">MDENDILREIDEEARARRERMRRELIAEAKEVARCARGAKIQAIISAVISGLAVVISTAVLLASFLG</sequence>
<keyword evidence="1" id="KW-1133">Transmembrane helix</keyword>
<evidence type="ECO:0000256" key="1">
    <source>
        <dbReference type="SAM" id="Phobius"/>
    </source>
</evidence>
<evidence type="ECO:0000313" key="5">
    <source>
        <dbReference type="Proteomes" id="UP001299608"/>
    </source>
</evidence>
<accession>A0AAW5BXE6</accession>
<reference evidence="3 4" key="1">
    <citation type="journal article" date="2020" name="Cell Host Microbe">
        <title>Functional and Genomic Variation between Human-Derived Isolates of Lachnospiraceae Reveals Inter- and Intra-Species Diversity.</title>
        <authorList>
            <person name="Sorbara M.T."/>
            <person name="Littmann E.R."/>
            <person name="Fontana E."/>
            <person name="Moody T.U."/>
            <person name="Kohout C.E."/>
            <person name="Gjonbalaj M."/>
            <person name="Eaton V."/>
            <person name="Seok R."/>
            <person name="Leiner I.M."/>
            <person name="Pamer E.G."/>
        </authorList>
    </citation>
    <scope>NUCLEOTIDE SEQUENCE [LARGE SCALE GENOMIC DNA]</scope>
    <source>
        <strain evidence="3 4">MSK.1.17</strain>
    </source>
</reference>
<dbReference type="EMBL" id="JAAITT010000060">
    <property type="protein sequence ID" value="NSJ52166.1"/>
    <property type="molecule type" value="Genomic_DNA"/>
</dbReference>
<reference evidence="3" key="2">
    <citation type="submission" date="2020-02" db="EMBL/GenBank/DDBJ databases">
        <authorList>
            <person name="Littmann E."/>
            <person name="Sorbara M."/>
        </authorList>
    </citation>
    <scope>NUCLEOTIDE SEQUENCE</scope>
    <source>
        <strain evidence="3">MSK.1.17</strain>
    </source>
</reference>
<dbReference type="Proteomes" id="UP001299608">
    <property type="component" value="Unassembled WGS sequence"/>
</dbReference>
<name>A0AAW5BXE6_9FIRM</name>
<dbReference type="EMBL" id="JAKNGE010000043">
    <property type="protein sequence ID" value="MCG4748791.1"/>
    <property type="molecule type" value="Genomic_DNA"/>
</dbReference>
<dbReference type="Proteomes" id="UP000669239">
    <property type="component" value="Unassembled WGS sequence"/>
</dbReference>
<organism evidence="2 5">
    <name type="scientific">Enterocloster aldenensis</name>
    <dbReference type="NCBI Taxonomy" id="358742"/>
    <lineage>
        <taxon>Bacteria</taxon>
        <taxon>Bacillati</taxon>
        <taxon>Bacillota</taxon>
        <taxon>Clostridia</taxon>
        <taxon>Lachnospirales</taxon>
        <taxon>Lachnospiraceae</taxon>
        <taxon>Enterocloster</taxon>
    </lineage>
</organism>
<comment type="caution">
    <text evidence="2">The sequence shown here is derived from an EMBL/GenBank/DDBJ whole genome shotgun (WGS) entry which is preliminary data.</text>
</comment>
<feature type="transmembrane region" description="Helical" evidence="1">
    <location>
        <begin position="43"/>
        <end position="66"/>
    </location>
</feature>
<proteinExistence type="predicted"/>
<keyword evidence="4" id="KW-1185">Reference proteome</keyword>
<keyword evidence="1" id="KW-0472">Membrane</keyword>
<gene>
    <name evidence="3" type="ORF">G5B36_26290</name>
    <name evidence="2" type="ORF">L0N08_25580</name>
</gene>
<reference evidence="2" key="3">
    <citation type="submission" date="2022-01" db="EMBL/GenBank/DDBJ databases">
        <title>Collection of gut derived symbiotic bacterial strains cultured from healthy donors.</title>
        <authorList>
            <person name="Lin H."/>
            <person name="Kohout C."/>
            <person name="Waligurski E."/>
            <person name="Pamer E.G."/>
        </authorList>
    </citation>
    <scope>NUCLEOTIDE SEQUENCE</scope>
    <source>
        <strain evidence="2">DFI.6.55</strain>
    </source>
</reference>
<evidence type="ECO:0000313" key="3">
    <source>
        <dbReference type="EMBL" id="NSJ52166.1"/>
    </source>
</evidence>
<evidence type="ECO:0000313" key="4">
    <source>
        <dbReference type="Proteomes" id="UP000669239"/>
    </source>
</evidence>
<keyword evidence="1" id="KW-0812">Transmembrane</keyword>
<evidence type="ECO:0000313" key="2">
    <source>
        <dbReference type="EMBL" id="MCG4748791.1"/>
    </source>
</evidence>
<dbReference type="AlphaFoldDB" id="A0AAW5BXE6"/>